<dbReference type="EMBL" id="QVQW01000012">
    <property type="protein sequence ID" value="RKU46747.1"/>
    <property type="molecule type" value="Genomic_DNA"/>
</dbReference>
<keyword evidence="2 6" id="KW-0853">WD repeat</keyword>
<evidence type="ECO:0000256" key="4">
    <source>
        <dbReference type="ARBA" id="ARBA00023015"/>
    </source>
</evidence>
<name>A0A420YG05_9PEZI</name>
<dbReference type="Gene3D" id="2.130.10.10">
    <property type="entry name" value="YVTN repeat-like/Quinoprotein amine dehydrogenase"/>
    <property type="match status" value="1"/>
</dbReference>
<evidence type="ECO:0000256" key="1">
    <source>
        <dbReference type="ARBA" id="ARBA00008075"/>
    </source>
</evidence>
<gene>
    <name evidence="8" type="ORF">DL546_004083</name>
</gene>
<evidence type="ECO:0000256" key="2">
    <source>
        <dbReference type="ARBA" id="ARBA00022574"/>
    </source>
</evidence>
<dbReference type="InterPro" id="IPR001680">
    <property type="entry name" value="WD40_rpt"/>
</dbReference>
<sequence length="517" mass="57441">MPRHQYHHVENTEWDLPTHRATLNFEGEEAFLDQKDLPMDFYDAKFYPYNPPGAAPILAIISKTHVIVCRVVEARDSPIEIIRLFRSEKLNGDIKGQGDANIACCWALDAETQRPLLCVAGDDANITVHDVVAGTVVKTFVGHGSGINDLSTSPANPQIIASASEDTTVRIWSLSPIHQKQPCVVLLGGEGHSWDLLSVAFHDNGRYILSSGHDQVINLWALPDIPQEHIHNPLVVHYPHFSTCAIHSGSVDCVAFLGDNILSRAAFEDTIVLWRIEGFNSEDPPPSPSEAPTTYDPKQNTRSAFGPGPSSSYPAQYTRLLEFGAAGCSNNFFLRFQVFQAPGRHPVLAFGNAKNKMYFWDLERLTAYHEFKAHVLNPGRNKSKPIERPSWLQLKGGPRKDSRKGKGIDEASTVSIASTPVPVPADMDVTGTCTDMATVLAVHPEIVQNWESMYSMNHSHNHPLKPHRTIVLNEKQNYKANQVAWSPEGDWCVVVGDYNRACFFQRWSGQKPRPGST</sequence>
<dbReference type="Pfam" id="PF00400">
    <property type="entry name" value="WD40"/>
    <property type="match status" value="2"/>
</dbReference>
<dbReference type="InterPro" id="IPR036322">
    <property type="entry name" value="WD40_repeat_dom_sf"/>
</dbReference>
<comment type="similarity">
    <text evidence="1">Belongs to the WD repeat ESC family.</text>
</comment>
<dbReference type="PROSITE" id="PS50294">
    <property type="entry name" value="WD_REPEATS_REGION"/>
    <property type="match status" value="2"/>
</dbReference>
<keyword evidence="4" id="KW-0805">Transcription regulation</keyword>
<evidence type="ECO:0000256" key="5">
    <source>
        <dbReference type="ARBA" id="ARBA00023163"/>
    </source>
</evidence>
<feature type="repeat" description="WD" evidence="6">
    <location>
        <begin position="189"/>
        <end position="220"/>
    </location>
</feature>
<dbReference type="InterPro" id="IPR015943">
    <property type="entry name" value="WD40/YVTN_repeat-like_dom_sf"/>
</dbReference>
<evidence type="ECO:0000313" key="9">
    <source>
        <dbReference type="Proteomes" id="UP000275385"/>
    </source>
</evidence>
<keyword evidence="5" id="KW-0804">Transcription</keyword>
<feature type="repeat" description="WD" evidence="6">
    <location>
        <begin position="140"/>
        <end position="175"/>
    </location>
</feature>
<keyword evidence="9" id="KW-1185">Reference proteome</keyword>
<feature type="compositionally biased region" description="Polar residues" evidence="7">
    <location>
        <begin position="296"/>
        <end position="310"/>
    </location>
</feature>
<evidence type="ECO:0000256" key="6">
    <source>
        <dbReference type="PROSITE-ProRule" id="PRU00221"/>
    </source>
</evidence>
<dbReference type="PANTHER" id="PTHR10253">
    <property type="entry name" value="POLYCOMB PROTEIN"/>
    <property type="match status" value="1"/>
</dbReference>
<dbReference type="STRING" id="177199.A0A420YG05"/>
<evidence type="ECO:0000313" key="8">
    <source>
        <dbReference type="EMBL" id="RKU46747.1"/>
    </source>
</evidence>
<dbReference type="AlphaFoldDB" id="A0A420YG05"/>
<feature type="region of interest" description="Disordered" evidence="7">
    <location>
        <begin position="282"/>
        <end position="310"/>
    </location>
</feature>
<dbReference type="SUPFAM" id="SSF50978">
    <property type="entry name" value="WD40 repeat-like"/>
    <property type="match status" value="1"/>
</dbReference>
<dbReference type="InterPro" id="IPR051243">
    <property type="entry name" value="PcG_WD-repeat"/>
</dbReference>
<dbReference type="Proteomes" id="UP000275385">
    <property type="component" value="Unassembled WGS sequence"/>
</dbReference>
<comment type="caution">
    <text evidence="8">The sequence shown here is derived from an EMBL/GenBank/DDBJ whole genome shotgun (WGS) entry which is preliminary data.</text>
</comment>
<evidence type="ECO:0000256" key="3">
    <source>
        <dbReference type="ARBA" id="ARBA00022737"/>
    </source>
</evidence>
<feature type="region of interest" description="Disordered" evidence="7">
    <location>
        <begin position="380"/>
        <end position="410"/>
    </location>
</feature>
<dbReference type="OrthoDB" id="7318948at2759"/>
<dbReference type="PROSITE" id="PS50082">
    <property type="entry name" value="WD_REPEATS_2"/>
    <property type="match status" value="2"/>
</dbReference>
<keyword evidence="3" id="KW-0677">Repeat</keyword>
<organism evidence="8 9">
    <name type="scientific">Coniochaeta pulveracea</name>
    <dbReference type="NCBI Taxonomy" id="177199"/>
    <lineage>
        <taxon>Eukaryota</taxon>
        <taxon>Fungi</taxon>
        <taxon>Dikarya</taxon>
        <taxon>Ascomycota</taxon>
        <taxon>Pezizomycotina</taxon>
        <taxon>Sordariomycetes</taxon>
        <taxon>Sordariomycetidae</taxon>
        <taxon>Coniochaetales</taxon>
        <taxon>Coniochaetaceae</taxon>
        <taxon>Coniochaeta</taxon>
    </lineage>
</organism>
<dbReference type="SMART" id="SM00320">
    <property type="entry name" value="WD40"/>
    <property type="match status" value="5"/>
</dbReference>
<feature type="compositionally biased region" description="Basic and acidic residues" evidence="7">
    <location>
        <begin position="398"/>
        <end position="409"/>
    </location>
</feature>
<accession>A0A420YG05</accession>
<protein>
    <submittedName>
        <fullName evidence="8">Uncharacterized protein</fullName>
    </submittedName>
</protein>
<proteinExistence type="inferred from homology"/>
<evidence type="ECO:0000256" key="7">
    <source>
        <dbReference type="SAM" id="MobiDB-lite"/>
    </source>
</evidence>
<reference evidence="8 9" key="1">
    <citation type="submission" date="2018-08" db="EMBL/GenBank/DDBJ databases">
        <title>Draft genome of the lignicolous fungus Coniochaeta pulveracea.</title>
        <authorList>
            <person name="Borstlap C.J."/>
            <person name="De Witt R.N."/>
            <person name="Botha A."/>
            <person name="Volschenk H."/>
        </authorList>
    </citation>
    <scope>NUCLEOTIDE SEQUENCE [LARGE SCALE GENOMIC DNA]</scope>
    <source>
        <strain evidence="8 9">CAB683</strain>
    </source>
</reference>